<organism evidence="2 3">
    <name type="scientific">Fructilactobacillus ixorae</name>
    <dbReference type="NCBI Taxonomy" id="1750535"/>
    <lineage>
        <taxon>Bacteria</taxon>
        <taxon>Bacillati</taxon>
        <taxon>Bacillota</taxon>
        <taxon>Bacilli</taxon>
        <taxon>Lactobacillales</taxon>
        <taxon>Lactobacillaceae</taxon>
        <taxon>Fructilactobacillus</taxon>
    </lineage>
</organism>
<sequence length="320" mass="37407">MAEYDVSVILTTYNAEQTLARAFTSIIQQQTGHSFEVIVVDDGSTDKTVPMIKKYASQYRNVRYVLQANGGPSAARNTGIDHAQGEFLLFSDDDDEYRPDYIENAMQQSPNQQLVIVGIEKHLQNGEVLTETHSALETARSNEQLIQTYLVNNQELDVGPWNKLFRVSLIRKHQLYFANKIFEDSLFILKYLKLINYNEIGFVHRSEYLLYKRNGSITNSYEQQLLSRCDDYIAAVAKLVKTKQGLPRYFASFKARIYLYYVHRNILTNAAWTSNEQWQFLRTRINWQSFLALDNKYRLALGLARFWPKLYIKMYRQKNE</sequence>
<evidence type="ECO:0000313" key="3">
    <source>
        <dbReference type="Proteomes" id="UP001057532"/>
    </source>
</evidence>
<reference evidence="2" key="1">
    <citation type="submission" date="2022-05" db="EMBL/GenBank/DDBJ databases">
        <authorList>
            <person name="Oliphant S.A."/>
            <person name="Watson-Haigh N.S."/>
            <person name="Sumby K.M."/>
            <person name="Gardner J.M."/>
            <person name="Jiranek V."/>
        </authorList>
    </citation>
    <scope>NUCLEOTIDE SEQUENCE</scope>
    <source>
        <strain evidence="2">Ru20-1</strain>
    </source>
</reference>
<feature type="domain" description="Glycosyltransferase 2-like" evidence="1">
    <location>
        <begin position="7"/>
        <end position="172"/>
    </location>
</feature>
<dbReference type="InterPro" id="IPR029044">
    <property type="entry name" value="Nucleotide-diphossugar_trans"/>
</dbReference>
<dbReference type="Proteomes" id="UP001057532">
    <property type="component" value="Chromosome"/>
</dbReference>
<dbReference type="InterPro" id="IPR001173">
    <property type="entry name" value="Glyco_trans_2-like"/>
</dbReference>
<protein>
    <submittedName>
        <fullName evidence="2">Glycosyltransferase</fullName>
    </submittedName>
</protein>
<dbReference type="Pfam" id="PF00535">
    <property type="entry name" value="Glycos_transf_2"/>
    <property type="match status" value="1"/>
</dbReference>
<dbReference type="PANTHER" id="PTHR22916">
    <property type="entry name" value="GLYCOSYLTRANSFERASE"/>
    <property type="match status" value="1"/>
</dbReference>
<dbReference type="RefSeq" id="WP_252780220.1">
    <property type="nucleotide sequence ID" value="NZ_CP097478.1"/>
</dbReference>
<dbReference type="CDD" id="cd00761">
    <property type="entry name" value="Glyco_tranf_GTA_type"/>
    <property type="match status" value="1"/>
</dbReference>
<proteinExistence type="predicted"/>
<dbReference type="SUPFAM" id="SSF53448">
    <property type="entry name" value="Nucleotide-diphospho-sugar transferases"/>
    <property type="match status" value="1"/>
</dbReference>
<name>A0ABY5C7V6_9LACO</name>
<accession>A0ABY5C7V6</accession>
<dbReference type="Gene3D" id="3.90.550.10">
    <property type="entry name" value="Spore Coat Polysaccharide Biosynthesis Protein SpsA, Chain A"/>
    <property type="match status" value="1"/>
</dbReference>
<dbReference type="PANTHER" id="PTHR22916:SF3">
    <property type="entry name" value="UDP-GLCNAC:BETAGAL BETA-1,3-N-ACETYLGLUCOSAMINYLTRANSFERASE-LIKE PROTEIN 1"/>
    <property type="match status" value="1"/>
</dbReference>
<keyword evidence="3" id="KW-1185">Reference proteome</keyword>
<evidence type="ECO:0000259" key="1">
    <source>
        <dbReference type="Pfam" id="PF00535"/>
    </source>
</evidence>
<dbReference type="EMBL" id="CP097478">
    <property type="protein sequence ID" value="USS93391.1"/>
    <property type="molecule type" value="Genomic_DNA"/>
</dbReference>
<evidence type="ECO:0000313" key="2">
    <source>
        <dbReference type="EMBL" id="USS93391.1"/>
    </source>
</evidence>
<gene>
    <name evidence="2" type="ORF">M8332_00545</name>
</gene>